<dbReference type="Gene3D" id="1.50.40.10">
    <property type="entry name" value="Mitochondrial carrier domain"/>
    <property type="match status" value="1"/>
</dbReference>
<protein>
    <recommendedName>
        <fullName evidence="9">Mitochondrial carrier protein</fullName>
    </recommendedName>
</protein>
<accession>A0ABR2KW75</accession>
<evidence type="ECO:0000256" key="4">
    <source>
        <dbReference type="ARBA" id="ARBA00023136"/>
    </source>
</evidence>
<evidence type="ECO:0000256" key="1">
    <source>
        <dbReference type="ARBA" id="ARBA00004141"/>
    </source>
</evidence>
<keyword evidence="8" id="KW-1185">Reference proteome</keyword>
<evidence type="ECO:0000256" key="3">
    <source>
        <dbReference type="ARBA" id="ARBA00022737"/>
    </source>
</evidence>
<dbReference type="Pfam" id="PF00153">
    <property type="entry name" value="Mito_carr"/>
    <property type="match status" value="3"/>
</dbReference>
<comment type="caution">
    <text evidence="7">The sequence shown here is derived from an EMBL/GenBank/DDBJ whole genome shotgun (WGS) entry which is preliminary data.</text>
</comment>
<evidence type="ECO:0000313" key="7">
    <source>
        <dbReference type="EMBL" id="KAK8894215.1"/>
    </source>
</evidence>
<reference evidence="7 8" key="1">
    <citation type="submission" date="2024-04" db="EMBL/GenBank/DDBJ databases">
        <title>Tritrichomonas musculus Genome.</title>
        <authorList>
            <person name="Alves-Ferreira E."/>
            <person name="Grigg M."/>
            <person name="Lorenzi H."/>
            <person name="Galac M."/>
        </authorList>
    </citation>
    <scope>NUCLEOTIDE SEQUENCE [LARGE SCALE GENOMIC DNA]</scope>
    <source>
        <strain evidence="7 8">EAF2021</strain>
    </source>
</reference>
<keyword evidence="4 5" id="KW-0472">Membrane</keyword>
<feature type="repeat" description="Solcar" evidence="5">
    <location>
        <begin position="114"/>
        <end position="200"/>
    </location>
</feature>
<evidence type="ECO:0000256" key="6">
    <source>
        <dbReference type="RuleBase" id="RU000488"/>
    </source>
</evidence>
<gene>
    <name evidence="7" type="ORF">M9Y10_022649</name>
</gene>
<dbReference type="EMBL" id="JAPFFF010000003">
    <property type="protein sequence ID" value="KAK8894215.1"/>
    <property type="molecule type" value="Genomic_DNA"/>
</dbReference>
<feature type="repeat" description="Solcar" evidence="5">
    <location>
        <begin position="205"/>
        <end position="292"/>
    </location>
</feature>
<evidence type="ECO:0000256" key="5">
    <source>
        <dbReference type="PROSITE-ProRule" id="PRU00282"/>
    </source>
</evidence>
<evidence type="ECO:0008006" key="9">
    <source>
        <dbReference type="Google" id="ProtNLM"/>
    </source>
</evidence>
<keyword evidence="3" id="KW-0677">Repeat</keyword>
<name>A0ABR2KW75_9EUKA</name>
<dbReference type="PROSITE" id="PS50920">
    <property type="entry name" value="SOLCAR"/>
    <property type="match status" value="3"/>
</dbReference>
<keyword evidence="6" id="KW-0813">Transport</keyword>
<evidence type="ECO:0000256" key="2">
    <source>
        <dbReference type="ARBA" id="ARBA00022692"/>
    </source>
</evidence>
<evidence type="ECO:0000313" key="8">
    <source>
        <dbReference type="Proteomes" id="UP001470230"/>
    </source>
</evidence>
<dbReference type="PANTHER" id="PTHR24089">
    <property type="entry name" value="SOLUTE CARRIER FAMILY 25"/>
    <property type="match status" value="1"/>
</dbReference>
<comment type="similarity">
    <text evidence="6">Belongs to the mitochondrial carrier (TC 2.A.29) family.</text>
</comment>
<feature type="repeat" description="Solcar" evidence="5">
    <location>
        <begin position="30"/>
        <end position="110"/>
    </location>
</feature>
<sequence>MVDKNKMEKTDTLKADEILLSTAPPDISPFSTFSAISTGFFAGALAQSLTTPIQNIIQLNEDSYSLIDSIQEQYQRNGFKSFWKGNISRCLTTVPKSTLQFFLYHTFLNPAAENNRMNRIAAGSLSSFITDTILYPISSIIKHRESFIENQSSAGIFSSIQDMYRKYGIFSFYRGYFNNLPFSFLAGSIKSSLFAEISKSYRIRQSIIERVYISTTTSIFSELITYPIYAIQKNVYNIDETENIISTITRTTKEMYHNRKLLGFYEGFASRFFEKVPIMTLNFIFLEEVRRFLDNRMKTVAIITPIKPREKAKTNEPPSLRTWRWF</sequence>
<dbReference type="InterPro" id="IPR023395">
    <property type="entry name" value="MCP_dom_sf"/>
</dbReference>
<proteinExistence type="inferred from homology"/>
<dbReference type="SUPFAM" id="SSF103506">
    <property type="entry name" value="Mitochondrial carrier"/>
    <property type="match status" value="1"/>
</dbReference>
<keyword evidence="2 5" id="KW-0812">Transmembrane</keyword>
<dbReference type="InterPro" id="IPR018108">
    <property type="entry name" value="MCP_transmembrane"/>
</dbReference>
<comment type="subcellular location">
    <subcellularLocation>
        <location evidence="1">Membrane</location>
        <topology evidence="1">Multi-pass membrane protein</topology>
    </subcellularLocation>
</comment>
<organism evidence="7 8">
    <name type="scientific">Tritrichomonas musculus</name>
    <dbReference type="NCBI Taxonomy" id="1915356"/>
    <lineage>
        <taxon>Eukaryota</taxon>
        <taxon>Metamonada</taxon>
        <taxon>Parabasalia</taxon>
        <taxon>Tritrichomonadida</taxon>
        <taxon>Tritrichomonadidae</taxon>
        <taxon>Tritrichomonas</taxon>
    </lineage>
</organism>
<dbReference type="Proteomes" id="UP001470230">
    <property type="component" value="Unassembled WGS sequence"/>
</dbReference>